<dbReference type="AlphaFoldDB" id="H2Z3K2"/>
<evidence type="ECO:0000256" key="1">
    <source>
        <dbReference type="SAM" id="Phobius"/>
    </source>
</evidence>
<dbReference type="HOGENOM" id="CLU_027046_2_0_1"/>
<accession>H2Z3K2</accession>
<dbReference type="FunCoup" id="H2Z3K2">
    <property type="interactions" value="8"/>
</dbReference>
<dbReference type="GO" id="GO:0005793">
    <property type="term" value="C:endoplasmic reticulum-Golgi intermediate compartment"/>
    <property type="evidence" value="ECO:0007669"/>
    <property type="project" value="TreeGrafter"/>
</dbReference>
<name>H2Z3K2_CIOSA</name>
<evidence type="ECO:0000313" key="4">
    <source>
        <dbReference type="Proteomes" id="UP000007875"/>
    </source>
</evidence>
<evidence type="ECO:0000313" key="3">
    <source>
        <dbReference type="Ensembl" id="ENSCSAVP00000012164.1"/>
    </source>
</evidence>
<dbReference type="InterPro" id="IPR006759">
    <property type="entry name" value="Glyco_transf_54"/>
</dbReference>
<dbReference type="Proteomes" id="UP000007875">
    <property type="component" value="Unassembled WGS sequence"/>
</dbReference>
<dbReference type="InterPro" id="IPR057279">
    <property type="entry name" value="MGAT4"/>
</dbReference>
<sequence>MLRIQRQHSIWIAILLLYGFTTLYYISLTRSGNAKQKTNIQDQVGFQSTQSFHKTVDRATQNIPQHGDQQPTQKVGTVSKYNHPYYPAEPLSGDLSHPVPGFKIGHSEKSAKVYIGIPTIKRDGVSYLLQTIDSLLSNLSPRRNDTAIVVYIGELDTEFVRSQAIEIMHTFPKEVADGTIQVISPPSNFYPDWDKVLPPSFNDPMNRIKWRSKQNLDQIFLMMYIYNLGADYYLMLEDDVQSSSHYMDTILQHAENLGQKDYFFISFCSLGAIGKLFRARTLPSYAAFIHIFWNRKPLDWLQLDYVSTQICSYDESDKQCAARRKHYMLEYKPALFQHVGKVSSLKGKQQLLKDNTFRV</sequence>
<dbReference type="PANTHER" id="PTHR12062:SF9">
    <property type="entry name" value="ALPHA-1,3-MANNOSYL-GLYCOPROTEIN 4-BETA-N-ACETYLGLUCOSAMINYLTRANSFERASE A, ISOFORM A"/>
    <property type="match status" value="1"/>
</dbReference>
<evidence type="ECO:0000259" key="2">
    <source>
        <dbReference type="Pfam" id="PF04666"/>
    </source>
</evidence>
<dbReference type="GO" id="GO:0005795">
    <property type="term" value="C:Golgi stack"/>
    <property type="evidence" value="ECO:0007669"/>
    <property type="project" value="TreeGrafter"/>
</dbReference>
<keyword evidence="1" id="KW-0472">Membrane</keyword>
<dbReference type="InterPro" id="IPR029044">
    <property type="entry name" value="Nucleotide-diphossugar_trans"/>
</dbReference>
<dbReference type="Pfam" id="PF04666">
    <property type="entry name" value="MGAT4_cons"/>
    <property type="match status" value="1"/>
</dbReference>
<protein>
    <recommendedName>
        <fullName evidence="2">MGAT4 conserved region domain-containing protein</fullName>
    </recommendedName>
</protein>
<dbReference type="InParanoid" id="H2Z3K2"/>
<reference evidence="3" key="2">
    <citation type="submission" date="2025-08" db="UniProtKB">
        <authorList>
            <consortium name="Ensembl"/>
        </authorList>
    </citation>
    <scope>IDENTIFICATION</scope>
</reference>
<reference evidence="4" key="1">
    <citation type="submission" date="2003-08" db="EMBL/GenBank/DDBJ databases">
        <authorList>
            <person name="Birren B."/>
            <person name="Nusbaum C."/>
            <person name="Abebe A."/>
            <person name="Abouelleil A."/>
            <person name="Adekoya E."/>
            <person name="Ait-zahra M."/>
            <person name="Allen N."/>
            <person name="Allen T."/>
            <person name="An P."/>
            <person name="Anderson M."/>
            <person name="Anderson S."/>
            <person name="Arachchi H."/>
            <person name="Armbruster J."/>
            <person name="Bachantsang P."/>
            <person name="Baldwin J."/>
            <person name="Barry A."/>
            <person name="Bayul T."/>
            <person name="Blitshsteyn B."/>
            <person name="Bloom T."/>
            <person name="Blye J."/>
            <person name="Boguslavskiy L."/>
            <person name="Borowsky M."/>
            <person name="Boukhgalter B."/>
            <person name="Brunache A."/>
            <person name="Butler J."/>
            <person name="Calixte N."/>
            <person name="Calvo S."/>
            <person name="Camarata J."/>
            <person name="Campo K."/>
            <person name="Chang J."/>
            <person name="Cheshatsang Y."/>
            <person name="Citroen M."/>
            <person name="Collymore A."/>
            <person name="Considine T."/>
            <person name="Cook A."/>
            <person name="Cooke P."/>
            <person name="Corum B."/>
            <person name="Cuomo C."/>
            <person name="David R."/>
            <person name="Dawoe T."/>
            <person name="Degray S."/>
            <person name="Dodge S."/>
            <person name="Dooley K."/>
            <person name="Dorje P."/>
            <person name="Dorjee K."/>
            <person name="Dorris L."/>
            <person name="Duffey N."/>
            <person name="Dupes A."/>
            <person name="Elkins T."/>
            <person name="Engels R."/>
            <person name="Erickson J."/>
            <person name="Farina A."/>
            <person name="Faro S."/>
            <person name="Ferreira P."/>
            <person name="Fischer H."/>
            <person name="Fitzgerald M."/>
            <person name="Foley K."/>
            <person name="Gage D."/>
            <person name="Galagan J."/>
            <person name="Gearin G."/>
            <person name="Gnerre S."/>
            <person name="Gnirke A."/>
            <person name="Goyette A."/>
            <person name="Graham J."/>
            <person name="Grandbois E."/>
            <person name="Gyaltsen K."/>
            <person name="Hafez N."/>
            <person name="Hagopian D."/>
            <person name="Hagos B."/>
            <person name="Hall J."/>
            <person name="Hatcher B."/>
            <person name="Heller A."/>
            <person name="Higgins H."/>
            <person name="Honan T."/>
            <person name="Horn A."/>
            <person name="Houde N."/>
            <person name="Hughes L."/>
            <person name="Hulme W."/>
            <person name="Husby E."/>
            <person name="Iliev I."/>
            <person name="Jaffe D."/>
            <person name="Jones C."/>
            <person name="Kamal M."/>
            <person name="Kamat A."/>
            <person name="Kamvysselis M."/>
            <person name="Karlsson E."/>
            <person name="Kells C."/>
            <person name="Kieu A."/>
            <person name="Kisner P."/>
            <person name="Kodira C."/>
            <person name="Kulbokas E."/>
            <person name="Labutti K."/>
            <person name="Lama D."/>
            <person name="Landers T."/>
            <person name="Leger J."/>
            <person name="Levine S."/>
            <person name="Lewis D."/>
            <person name="Lewis T."/>
            <person name="Lindblad-toh K."/>
            <person name="Liu X."/>
            <person name="Lokyitsang T."/>
            <person name="Lokyitsang Y."/>
            <person name="Lucien O."/>
            <person name="Lui A."/>
            <person name="Ma L.J."/>
            <person name="Mabbitt R."/>
            <person name="Macdonald J."/>
            <person name="Maclean C."/>
            <person name="Major J."/>
            <person name="Manning J."/>
            <person name="Marabella R."/>
            <person name="Maru K."/>
            <person name="Matthews C."/>
            <person name="Mauceli E."/>
            <person name="Mccarthy M."/>
            <person name="Mcdonough S."/>
            <person name="Mcghee T."/>
            <person name="Meldrim J."/>
            <person name="Meneus L."/>
            <person name="Mesirov J."/>
            <person name="Mihalev A."/>
            <person name="Mihova T."/>
            <person name="Mikkelsen T."/>
            <person name="Mlenga V."/>
            <person name="Moru K."/>
            <person name="Mozes J."/>
            <person name="Mulrain L."/>
            <person name="Munson G."/>
            <person name="Naylor J."/>
            <person name="Newes C."/>
            <person name="Nguyen C."/>
            <person name="Nguyen N."/>
            <person name="Nguyen T."/>
            <person name="Nicol R."/>
            <person name="Nielsen C."/>
            <person name="Nizzari M."/>
            <person name="Norbu C."/>
            <person name="Norbu N."/>
            <person name="O'donnell P."/>
            <person name="Okoawo O."/>
            <person name="O'leary S."/>
            <person name="Omotosho B."/>
            <person name="O'neill K."/>
            <person name="Osman S."/>
            <person name="Parker S."/>
            <person name="Perrin D."/>
            <person name="Phunkhang P."/>
            <person name="Piqani B."/>
            <person name="Purcell S."/>
            <person name="Rachupka T."/>
            <person name="Ramasamy U."/>
            <person name="Rameau R."/>
            <person name="Ray V."/>
            <person name="Raymond C."/>
            <person name="Retta R."/>
            <person name="Richardson S."/>
            <person name="Rise C."/>
            <person name="Rodriguez J."/>
            <person name="Rogers J."/>
            <person name="Rogov P."/>
            <person name="Rutman M."/>
            <person name="Schupbach R."/>
            <person name="Seaman C."/>
            <person name="Settipalli S."/>
            <person name="Sharpe T."/>
            <person name="Sheridan J."/>
            <person name="Sherpa N."/>
            <person name="Shi J."/>
            <person name="Smirnov S."/>
            <person name="Smith C."/>
            <person name="Sougnez C."/>
            <person name="Spencer B."/>
            <person name="Stalker J."/>
            <person name="Stange-thomann N."/>
            <person name="Stavropoulos S."/>
            <person name="Stetson K."/>
            <person name="Stone C."/>
            <person name="Stone S."/>
            <person name="Stubbs M."/>
            <person name="Talamas J."/>
            <person name="Tchuinga P."/>
            <person name="Tenzing P."/>
            <person name="Tesfaye S."/>
            <person name="Theodore J."/>
            <person name="Thoulutsang Y."/>
            <person name="Topham K."/>
            <person name="Towey S."/>
            <person name="Tsamla T."/>
            <person name="Tsomo N."/>
            <person name="Vallee D."/>
            <person name="Vassiliev H."/>
            <person name="Venkataraman V."/>
            <person name="Vinson J."/>
            <person name="Vo A."/>
            <person name="Wade C."/>
            <person name="Wang S."/>
            <person name="Wangchuk T."/>
            <person name="Wangdi T."/>
            <person name="Whittaker C."/>
            <person name="Wilkinson J."/>
            <person name="Wu Y."/>
            <person name="Wyman D."/>
            <person name="Yadav S."/>
            <person name="Yang S."/>
            <person name="Yang X."/>
            <person name="Yeager S."/>
            <person name="Yee E."/>
            <person name="Young G."/>
            <person name="Zainoun J."/>
            <person name="Zembeck L."/>
            <person name="Zimmer A."/>
            <person name="Zody M."/>
            <person name="Lander E."/>
        </authorList>
    </citation>
    <scope>NUCLEOTIDE SEQUENCE [LARGE SCALE GENOMIC DNA]</scope>
</reference>
<dbReference type="GO" id="GO:0005783">
    <property type="term" value="C:endoplasmic reticulum"/>
    <property type="evidence" value="ECO:0007669"/>
    <property type="project" value="TreeGrafter"/>
</dbReference>
<reference evidence="3" key="3">
    <citation type="submission" date="2025-09" db="UniProtKB">
        <authorList>
            <consortium name="Ensembl"/>
        </authorList>
    </citation>
    <scope>IDENTIFICATION</scope>
</reference>
<keyword evidence="4" id="KW-1185">Reference proteome</keyword>
<dbReference type="PANTHER" id="PTHR12062">
    <property type="entry name" value="N-ACETYLGLUCOSAMINYLTRANSFERASE VI"/>
    <property type="match status" value="1"/>
</dbReference>
<keyword evidence="1" id="KW-1133">Transmembrane helix</keyword>
<dbReference type="GeneTree" id="ENSGT00940000166895"/>
<dbReference type="OMA" id="QPKARYY"/>
<dbReference type="Ensembl" id="ENSCSAVT00000012305.1">
    <property type="protein sequence ID" value="ENSCSAVP00000012164.1"/>
    <property type="gene ID" value="ENSCSAVG00000007159.1"/>
</dbReference>
<dbReference type="GO" id="GO:0006487">
    <property type="term" value="P:protein N-linked glycosylation"/>
    <property type="evidence" value="ECO:0007669"/>
    <property type="project" value="TreeGrafter"/>
</dbReference>
<proteinExistence type="predicted"/>
<organism evidence="3 4">
    <name type="scientific">Ciona savignyi</name>
    <name type="common">Pacific transparent sea squirt</name>
    <dbReference type="NCBI Taxonomy" id="51511"/>
    <lineage>
        <taxon>Eukaryota</taxon>
        <taxon>Metazoa</taxon>
        <taxon>Chordata</taxon>
        <taxon>Tunicata</taxon>
        <taxon>Ascidiacea</taxon>
        <taxon>Phlebobranchia</taxon>
        <taxon>Cionidae</taxon>
        <taxon>Ciona</taxon>
    </lineage>
</organism>
<dbReference type="SUPFAM" id="SSF53448">
    <property type="entry name" value="Nucleotide-diphospho-sugar transferases"/>
    <property type="match status" value="1"/>
</dbReference>
<feature type="transmembrane region" description="Helical" evidence="1">
    <location>
        <begin position="9"/>
        <end position="27"/>
    </location>
</feature>
<dbReference type="eggNOG" id="ENOG502QPQJ">
    <property type="taxonomic scope" value="Eukaryota"/>
</dbReference>
<feature type="domain" description="MGAT4 conserved region" evidence="2">
    <location>
        <begin position="100"/>
        <end position="357"/>
    </location>
</feature>
<keyword evidence="1" id="KW-0812">Transmembrane</keyword>
<dbReference type="GO" id="GO:0008375">
    <property type="term" value="F:acetylglucosaminyltransferase activity"/>
    <property type="evidence" value="ECO:0007669"/>
    <property type="project" value="TreeGrafter"/>
</dbReference>
<dbReference type="STRING" id="51511.ENSCSAVP00000012164"/>